<evidence type="ECO:0000256" key="2">
    <source>
        <dbReference type="ARBA" id="ARBA00022840"/>
    </source>
</evidence>
<evidence type="ECO:0000259" key="5">
    <source>
        <dbReference type="PROSITE" id="PS50011"/>
    </source>
</evidence>
<dbReference type="PANTHER" id="PTHR24346:SF110">
    <property type="entry name" value="NON-SPECIFIC SERINE_THREONINE PROTEIN KINASE"/>
    <property type="match status" value="1"/>
</dbReference>
<dbReference type="SUPFAM" id="SSF56112">
    <property type="entry name" value="Protein kinase-like (PK-like)"/>
    <property type="match status" value="1"/>
</dbReference>
<dbReference type="InterPro" id="IPR008271">
    <property type="entry name" value="Ser/Thr_kinase_AS"/>
</dbReference>
<keyword evidence="1 3" id="KW-0547">Nucleotide-binding</keyword>
<dbReference type="PROSITE" id="PS50011">
    <property type="entry name" value="PROTEIN_KINASE_DOM"/>
    <property type="match status" value="1"/>
</dbReference>
<keyword evidence="2 3" id="KW-0067">ATP-binding</keyword>
<evidence type="ECO:0000313" key="7">
    <source>
        <dbReference type="Proteomes" id="UP000521872"/>
    </source>
</evidence>
<name>A0A8H4QXM7_9AGAR</name>
<dbReference type="GO" id="GO:0004674">
    <property type="term" value="F:protein serine/threonine kinase activity"/>
    <property type="evidence" value="ECO:0007669"/>
    <property type="project" value="TreeGrafter"/>
</dbReference>
<feature type="binding site" evidence="3">
    <location>
        <position position="78"/>
    </location>
    <ligand>
        <name>ATP</name>
        <dbReference type="ChEBI" id="CHEBI:30616"/>
    </ligand>
</feature>
<gene>
    <name evidence="6" type="ORF">D9613_009975</name>
</gene>
<dbReference type="GO" id="GO:0035556">
    <property type="term" value="P:intracellular signal transduction"/>
    <property type="evidence" value="ECO:0007669"/>
    <property type="project" value="TreeGrafter"/>
</dbReference>
<dbReference type="PROSITE" id="PS00107">
    <property type="entry name" value="PROTEIN_KINASE_ATP"/>
    <property type="match status" value="1"/>
</dbReference>
<proteinExistence type="predicted"/>
<dbReference type="InterPro" id="IPR017441">
    <property type="entry name" value="Protein_kinase_ATP_BS"/>
</dbReference>
<dbReference type="InterPro" id="IPR011009">
    <property type="entry name" value="Kinase-like_dom_sf"/>
</dbReference>
<evidence type="ECO:0000256" key="1">
    <source>
        <dbReference type="ARBA" id="ARBA00022741"/>
    </source>
</evidence>
<dbReference type="GO" id="GO:0005737">
    <property type="term" value="C:cytoplasm"/>
    <property type="evidence" value="ECO:0007669"/>
    <property type="project" value="TreeGrafter"/>
</dbReference>
<dbReference type="AlphaFoldDB" id="A0A8H4QXM7"/>
<feature type="domain" description="Protein kinase" evidence="5">
    <location>
        <begin position="49"/>
        <end position="315"/>
    </location>
</feature>
<reference evidence="6 7" key="1">
    <citation type="submission" date="2019-12" db="EMBL/GenBank/DDBJ databases">
        <authorList>
            <person name="Floudas D."/>
            <person name="Bentzer J."/>
            <person name="Ahren D."/>
            <person name="Johansson T."/>
            <person name="Persson P."/>
            <person name="Tunlid A."/>
        </authorList>
    </citation>
    <scope>NUCLEOTIDE SEQUENCE [LARGE SCALE GENOMIC DNA]</scope>
    <source>
        <strain evidence="6 7">CBS 102.39</strain>
    </source>
</reference>
<dbReference type="FunFam" id="1.10.510.10:FF:000571">
    <property type="entry name" value="Maternal embryonic leucine zipper kinase"/>
    <property type="match status" value="1"/>
</dbReference>
<feature type="region of interest" description="Disordered" evidence="4">
    <location>
        <begin position="761"/>
        <end position="786"/>
    </location>
</feature>
<dbReference type="Gene3D" id="1.10.510.10">
    <property type="entry name" value="Transferase(Phosphotransferase) domain 1"/>
    <property type="match status" value="1"/>
</dbReference>
<keyword evidence="7" id="KW-1185">Reference proteome</keyword>
<dbReference type="Proteomes" id="UP000521872">
    <property type="component" value="Unassembled WGS sequence"/>
</dbReference>
<dbReference type="PANTHER" id="PTHR24346">
    <property type="entry name" value="MAP/MICROTUBULE AFFINITY-REGULATING KINASE"/>
    <property type="match status" value="1"/>
</dbReference>
<evidence type="ECO:0000313" key="6">
    <source>
        <dbReference type="EMBL" id="KAF4618606.1"/>
    </source>
</evidence>
<feature type="compositionally biased region" description="Polar residues" evidence="4">
    <location>
        <begin position="571"/>
        <end position="596"/>
    </location>
</feature>
<evidence type="ECO:0000256" key="4">
    <source>
        <dbReference type="SAM" id="MobiDB-lite"/>
    </source>
</evidence>
<comment type="caution">
    <text evidence="6">The sequence shown here is derived from an EMBL/GenBank/DDBJ whole genome shotgun (WGS) entry which is preliminary data.</text>
</comment>
<dbReference type="PROSITE" id="PS00108">
    <property type="entry name" value="PROTEIN_KINASE_ST"/>
    <property type="match status" value="1"/>
</dbReference>
<protein>
    <recommendedName>
        <fullName evidence="5">Protein kinase domain-containing protein</fullName>
    </recommendedName>
</protein>
<dbReference type="SMART" id="SM00220">
    <property type="entry name" value="S_TKc"/>
    <property type="match status" value="1"/>
</dbReference>
<evidence type="ECO:0000256" key="3">
    <source>
        <dbReference type="PROSITE-ProRule" id="PRU10141"/>
    </source>
</evidence>
<sequence length="1043" mass="113248">MQAVSDSPPRPPPIKYTAPLGTRWAKEKAAAGGASAFDLPTDPKTIGPWILGECVGKGASGRVKIAKHRRTGQLAAVKILPVAPLVNSRASLATQQAKSDKQRLGIDREITMMKLMNHPNIMRIYDVYEGDKELFLVLEYVEGGELFDFLVNRGRLPPNEALIYFRQIVYGLNYAHSFSIIHRDLKPENILIASLSPPQIKIADWGMAAFAPPSLQLETSCGSPHYASPEIVNGEKYQGNATDIWSCGVILYALLTGRLPFDDKNVRTLLSKVKSGKYDMPSWIDPLARDLLSKMLVVDVKQRITIPGILNHPWLVSNAAIPYSATDGTTYTLLAPPLAPSPSFLARPLPSPEMIDSELFSSLRIIWGRHADSKGEAILRDLCAPAGQGVHAKAFYYLLRQYREASLLNRSAESDRESQITDACSTIDLETLKFNLNWALDHSNGGALKKYEIPIARRIRSDSQVASSSQISEAQPPPYASHPTSVPVPGVFSRARVCTDGSIPAKINAQLASGPRPVGASIQLDFGPSQPQPKPPSLSAAAIASTSRIKASMAGIGRGAPRPFPPRRGYTYSNGTTVEPVTTSPMGFSHHLQQLQARSASSSAPRPKSSVGPVQPLNESENRALPSAQGKKGDVRRQPLSPIMTTSTAVLQENDELNLPFLTAPKMEDPQLQRTMDDITQRVNDLVQAVTHAPATLGECREPIKTVANHRIVEDKENQSIDEESWSHVSADTDRHAGHGLGVEVDLNREVGKDLANVVPVTLSPGKTKKEKEKKKSRPPPLDLPSVHAKRSALGMLGSPIALSSPVHPPSSTGRILASPVVGEFKGWFSNLFSWKQSNGHGGLLYSADDVNRTRSNVMRLLGNLGILLSNTPGDSHHLDPDTLSLYCRVDQPLVDQATGMALKSVRFKVEFRSRPPNTETPSMLSPTMEEGTYFLSAPSANSSQATTPTNPNYPRPRASLLLGRTSSNSTPVTGSSAQAKVDLPAGCQCIIVLVHEKGSMSTFRTVWRKLKEEYGDAGTAYPCFSPAIPATPYADHQKMLIS</sequence>
<feature type="region of interest" description="Disordered" evidence="4">
    <location>
        <begin position="464"/>
        <end position="486"/>
    </location>
</feature>
<feature type="region of interest" description="Disordered" evidence="4">
    <location>
        <begin position="519"/>
        <end position="640"/>
    </location>
</feature>
<feature type="compositionally biased region" description="Low complexity" evidence="4">
    <location>
        <begin position="597"/>
        <end position="610"/>
    </location>
</feature>
<dbReference type="InterPro" id="IPR000719">
    <property type="entry name" value="Prot_kinase_dom"/>
</dbReference>
<feature type="compositionally biased region" description="Basic residues" evidence="4">
    <location>
        <begin position="767"/>
        <end position="778"/>
    </location>
</feature>
<dbReference type="EMBL" id="JAACJL010000017">
    <property type="protein sequence ID" value="KAF4618606.1"/>
    <property type="molecule type" value="Genomic_DNA"/>
</dbReference>
<feature type="compositionally biased region" description="Low complexity" evidence="4">
    <location>
        <begin position="464"/>
        <end position="474"/>
    </location>
</feature>
<dbReference type="GO" id="GO:0005524">
    <property type="term" value="F:ATP binding"/>
    <property type="evidence" value="ECO:0007669"/>
    <property type="project" value="UniProtKB-UniRule"/>
</dbReference>
<dbReference type="Pfam" id="PF00069">
    <property type="entry name" value="Pkinase"/>
    <property type="match status" value="1"/>
</dbReference>
<organism evidence="6 7">
    <name type="scientific">Agrocybe pediades</name>
    <dbReference type="NCBI Taxonomy" id="84607"/>
    <lineage>
        <taxon>Eukaryota</taxon>
        <taxon>Fungi</taxon>
        <taxon>Dikarya</taxon>
        <taxon>Basidiomycota</taxon>
        <taxon>Agaricomycotina</taxon>
        <taxon>Agaricomycetes</taxon>
        <taxon>Agaricomycetidae</taxon>
        <taxon>Agaricales</taxon>
        <taxon>Agaricineae</taxon>
        <taxon>Strophariaceae</taxon>
        <taxon>Agrocybe</taxon>
    </lineage>
</organism>
<accession>A0A8H4QXM7</accession>